<dbReference type="AlphaFoldDB" id="A0A0F9HE91"/>
<protein>
    <submittedName>
        <fullName evidence="1">Uncharacterized protein</fullName>
    </submittedName>
</protein>
<name>A0A0F9HE91_9ZZZZ</name>
<sequence length="63" mass="7577">MFVKTELGFVGDTCLCKSEIFHWHNMYSLETRFLIIAFFMWGCEKKYNFTIKIGWNLLKSTEE</sequence>
<gene>
    <name evidence="1" type="ORF">LCGC14_1794290</name>
</gene>
<reference evidence="1" key="1">
    <citation type="journal article" date="2015" name="Nature">
        <title>Complex archaea that bridge the gap between prokaryotes and eukaryotes.</title>
        <authorList>
            <person name="Spang A."/>
            <person name="Saw J.H."/>
            <person name="Jorgensen S.L."/>
            <person name="Zaremba-Niedzwiedzka K."/>
            <person name="Martijn J."/>
            <person name="Lind A.E."/>
            <person name="van Eijk R."/>
            <person name="Schleper C."/>
            <person name="Guy L."/>
            <person name="Ettema T.J."/>
        </authorList>
    </citation>
    <scope>NUCLEOTIDE SEQUENCE</scope>
</reference>
<comment type="caution">
    <text evidence="1">The sequence shown here is derived from an EMBL/GenBank/DDBJ whole genome shotgun (WGS) entry which is preliminary data.</text>
</comment>
<dbReference type="EMBL" id="LAZR01017194">
    <property type="protein sequence ID" value="KKM01447.1"/>
    <property type="molecule type" value="Genomic_DNA"/>
</dbReference>
<evidence type="ECO:0000313" key="1">
    <source>
        <dbReference type="EMBL" id="KKM01447.1"/>
    </source>
</evidence>
<proteinExistence type="predicted"/>
<organism evidence="1">
    <name type="scientific">marine sediment metagenome</name>
    <dbReference type="NCBI Taxonomy" id="412755"/>
    <lineage>
        <taxon>unclassified sequences</taxon>
        <taxon>metagenomes</taxon>
        <taxon>ecological metagenomes</taxon>
    </lineage>
</organism>
<accession>A0A0F9HE91</accession>